<keyword evidence="1" id="KW-0812">Transmembrane</keyword>
<evidence type="ECO:0000313" key="3">
    <source>
        <dbReference type="Proteomes" id="UP000622475"/>
    </source>
</evidence>
<sequence length="314" mass="35990">MPIIKLSAIERRRFSAFVSCFVIAVVAWVLVTLSGSYKYTIKQVVNFKNAPQRRAYHSLQSDTVDVTMMGTGWQMLFSGLQEGHSLINIDLHTLENRDFVVLNKQLEQINATKDTVNYVVSIDPDTLYFDFTSRTNKRVLVHLAGDISYQRGYFASDKILMKPTYVNISGSSARIKDIHEWPTDSLKLTDLNENYSTRIALKPVADGSLVIFPKQVEVKIPVDEYTEKVLEVPVKLMNQHYDNVKVFPQKVKVTFTVSLKKYAETNEEFFDANADLELWRSKGYSSLPVRLNRIPSYCKIVSVEPRNIDFIVKK</sequence>
<dbReference type="Gene3D" id="2.170.120.30">
    <property type="match status" value="1"/>
</dbReference>
<evidence type="ECO:0000256" key="1">
    <source>
        <dbReference type="SAM" id="Phobius"/>
    </source>
</evidence>
<dbReference type="PANTHER" id="PTHR37804">
    <property type="entry name" value="CDAA REGULATORY PROTEIN CDAR"/>
    <property type="match status" value="1"/>
</dbReference>
<dbReference type="PANTHER" id="PTHR37804:SF1">
    <property type="entry name" value="CDAA REGULATORY PROTEIN CDAR"/>
    <property type="match status" value="1"/>
</dbReference>
<name>A0A929L3E6_9SPHI</name>
<reference evidence="2" key="1">
    <citation type="submission" date="2020-10" db="EMBL/GenBank/DDBJ databases">
        <title>Mucilaginibacter mali sp. nov., isolated from rhizosphere soil of apple orchard.</title>
        <authorList>
            <person name="Lee J.-S."/>
            <person name="Kim H.S."/>
            <person name="Kim J.-S."/>
        </authorList>
    </citation>
    <scope>NUCLEOTIDE SEQUENCE</scope>
    <source>
        <strain evidence="2">KCTC 22746</strain>
    </source>
</reference>
<gene>
    <name evidence="2" type="ORF">IRJ16_11490</name>
</gene>
<keyword evidence="1" id="KW-1133">Transmembrane helix</keyword>
<dbReference type="Gene3D" id="2.170.120.40">
    <property type="entry name" value="YbbR-like domain"/>
    <property type="match status" value="1"/>
</dbReference>
<dbReference type="RefSeq" id="WP_194111727.1">
    <property type="nucleotide sequence ID" value="NZ_JADFFL010000004.1"/>
</dbReference>
<protein>
    <submittedName>
        <fullName evidence="2">YbbR-like domain-containing protein</fullName>
    </submittedName>
</protein>
<dbReference type="Proteomes" id="UP000622475">
    <property type="component" value="Unassembled WGS sequence"/>
</dbReference>
<organism evidence="2 3">
    <name type="scientific">Mucilaginibacter myungsuensis</name>
    <dbReference type="NCBI Taxonomy" id="649104"/>
    <lineage>
        <taxon>Bacteria</taxon>
        <taxon>Pseudomonadati</taxon>
        <taxon>Bacteroidota</taxon>
        <taxon>Sphingobacteriia</taxon>
        <taxon>Sphingobacteriales</taxon>
        <taxon>Sphingobacteriaceae</taxon>
        <taxon>Mucilaginibacter</taxon>
    </lineage>
</organism>
<comment type="caution">
    <text evidence="2">The sequence shown here is derived from an EMBL/GenBank/DDBJ whole genome shotgun (WGS) entry which is preliminary data.</text>
</comment>
<dbReference type="InterPro" id="IPR053154">
    <property type="entry name" value="c-di-AMP_regulator"/>
</dbReference>
<accession>A0A929L3E6</accession>
<feature type="transmembrane region" description="Helical" evidence="1">
    <location>
        <begin position="14"/>
        <end position="37"/>
    </location>
</feature>
<keyword evidence="1" id="KW-0472">Membrane</keyword>
<dbReference type="AlphaFoldDB" id="A0A929L3E6"/>
<dbReference type="EMBL" id="JADFFL010000004">
    <property type="protein sequence ID" value="MBE9662506.1"/>
    <property type="molecule type" value="Genomic_DNA"/>
</dbReference>
<evidence type="ECO:0000313" key="2">
    <source>
        <dbReference type="EMBL" id="MBE9662506.1"/>
    </source>
</evidence>
<proteinExistence type="predicted"/>
<keyword evidence="3" id="KW-1185">Reference proteome</keyword>